<dbReference type="Gene3D" id="1.10.10.60">
    <property type="entry name" value="Homeodomain-like"/>
    <property type="match status" value="1"/>
</dbReference>
<proteinExistence type="inferred from homology"/>
<evidence type="ECO:0000259" key="4">
    <source>
        <dbReference type="PROSITE" id="PS50090"/>
    </source>
</evidence>
<dbReference type="GO" id="GO:0035267">
    <property type="term" value="C:NuA4 histone acetyltransferase complex"/>
    <property type="evidence" value="ECO:0007669"/>
    <property type="project" value="UniProtKB-ARBA"/>
</dbReference>
<dbReference type="SMART" id="SM00717">
    <property type="entry name" value="SANT"/>
    <property type="match status" value="1"/>
</dbReference>
<feature type="compositionally biased region" description="Low complexity" evidence="3">
    <location>
        <begin position="1743"/>
        <end position="1761"/>
    </location>
</feature>
<dbReference type="GO" id="GO:0006325">
    <property type="term" value="P:chromatin organization"/>
    <property type="evidence" value="ECO:0007669"/>
    <property type="project" value="UniProtKB-KW"/>
</dbReference>
<keyword evidence="7" id="KW-1185">Reference proteome</keyword>
<feature type="compositionally biased region" description="Polar residues" evidence="3">
    <location>
        <begin position="1809"/>
        <end position="1834"/>
    </location>
</feature>
<dbReference type="SUPFAM" id="SSF46689">
    <property type="entry name" value="Homeodomain-like"/>
    <property type="match status" value="1"/>
</dbReference>
<evidence type="ECO:0000313" key="6">
    <source>
        <dbReference type="EMBL" id="KAL2641240.1"/>
    </source>
</evidence>
<reference evidence="6 7" key="1">
    <citation type="submission" date="2024-09" db="EMBL/GenBank/DDBJ databases">
        <title>Chromosome-scale assembly of Riccia fluitans.</title>
        <authorList>
            <person name="Paukszto L."/>
            <person name="Sawicki J."/>
            <person name="Karawczyk K."/>
            <person name="Piernik-Szablinska J."/>
            <person name="Szczecinska M."/>
            <person name="Mazdziarz M."/>
        </authorList>
    </citation>
    <scope>NUCLEOTIDE SEQUENCE [LARGE SCALE GENOMIC DNA]</scope>
    <source>
        <strain evidence="6">Rf_01</strain>
        <tissue evidence="6">Aerial parts of the thallus</tissue>
    </source>
</reference>
<sequence length="2281" mass="241112">MGAGAGAAAAIENEPSPRRAAIEKAQAELRREVAVREERRRELEFLEKGGELLEFFSAGNLALPPSTPTDPLADQLLSSEGEGGYASIASANGDTVENSVGSSFCLGRSSEGGDDVFAGEDVVSALIGPLASWEGKGRASRTGSTSLRSNNDGGLKRESEGSVGGRAGGKSQAYSRRNRPRSNRFGNGHPPTKDADNAVGSAAVNEVRETSAPLVIPEEVTEENESTVDKNLQPLPVSELLNHCSIQAGPVSTKVNEDFDVSHLPTAKSAEQIPVSQVSAVDDVAETSKDYQEYELAPTSFGTLPQKNDQKDHVCTETVVKDQVGLFGDLEKVNETPLSPPPERNVDSKEGGDVSQPSEQVLGKNQAAPDEACALPIMVTDESAIVMVKDESLGSQTSKHECKDKPLVLAETKSDRVVERNTVNPKHVLDSTLTPTIDDKTSVLRDVSCTVQLTPKSLESSEKKSNSSRKTTSTASSGAPDLSRSDKSVVADRLSVAQVEVKVEEGLSQVETRFSAVAAQVESGHDVKSIYVVSLPQEEIKTESQSTPVSAGSNRTGFRTPNSITASINKFPGVVLPWEKERDPNVRAEAERHKADLSAKAKKAHEDYILEEAEIIKNTSKETAEWAKRSPTPGPMRRLSHWEYVLQEMAWMANDFMQERLWKLASASQFSRWIAQQRGQSDFQKAEIKRRQKRVARVLANAVNEFWRLVESTMYRDNSVAVTSFQSQGQDISGPQKEENEAVPMDVDIPANAEGFPLQVGKRVLMTRKSLPVHSYAFRFLRDAMGNDIATQAEAPSTPERMSEASSVLDTLWEDLFPEQPTFYTVTDGALEAYRKLVETERTSLEMEHAQNINDHVAALAEAEAQAVADGAASSEFNVSLPGDECQPLTFLSPTTKGLRVDDEELRGHYIPNAISSIAKKKRKNIVKSSSIKAEGLPSPAFPQRPPNIPGFDSTGAIPSPVVTGKRSVSVGPGNIAGSVGSIPTKRMRSAPTGRQRVLGAASPGAFPSPAGAPPKSTFPGGASNHEEVRNVGDEMVTPRSEADVAPAGMKSGLGSGVSNSLISSKSKKKKKTKHFSGALGSGPKGDGAVSANTSSSLKASESEHRSVFDQLKRKGDHNHTSSVEPDTGGIGSSADTGETPSSQGQPPAKKLKVSKQASDLNAQAAAAVTATQAGSVVANTSSTSKLLRQNSNRDNRIRKTKSAKVPVSQPSGIGVPWTTIEDQAIFALVHDLGHNWELVSDVLSSSSQLKGVFRKPKQCKERYKSLMERMSARGEGGDSPEDPSTSQPHPASLPGIPKGAARMVLQRIQGPMEEDTLKVHLENIVRVVKKFRALKPQIEEQKVLVQPHASHLNAVAQVCPNGYPTPLDLCEITATSPELGGPTYQISGSHLSSVMAPGPGMRPSSNGVPVVPGNSSLHLGVPPVPPTSTAATAARDVHRLAAIRPFSPEDAQRVRYQRAIAAAAARGLPVPGAPSTSGLAMMGLPGSSDCPVPLLGPGNNVAMMGGMSRGISLSRPGLPGVGSPGVSGISPPPLGTVLPPGGVGIVSSGPAVAQTGVPQQVNLIRRSRESPLVRGRSGEDQRRLIEELKLQAAQGNAQAATALNNLGSEMSREMLAVQGQQLQQLQHQTQQQQQYFAAARMAKERQQQMQQKQRQQMLQQQLQQPNPLQPQMQQQQIHAMSQQHVLPQQSHLSPQQHLMSQQQHSMPKQQSQQGSQQSGTLSSPPLQPTAVPSMQSNHQAHQTLLPPQQQSSLGQVPQLPVQSKLQPPRQLQKHPSVRQSSQVVQQQPPRGSKGVVRGNMLMQGLPGSGQSVPGSVPAGNQLQQPGGQQISHSIQGSRHLMPLAKPMSQTSTPVMTGQPGLMQAQQSQSMSGSVTQTSLAGQQKVVSQQQTQLGALPPQQLQPSVSQNVHAGQQQQQQQQSSTTSLPAQQQTSPPAQPSQIGSSQQMQQQQQQQQQQRRSSQTQMQSTQRRIQQRQPGVSVGAPMIGQLVKNGSPSQSGQVPSQLSPQPGVGTYAQGTNMAVPMSLGAGSGASGLSTSGSPSSTGVHSTAWKPGQQNVPPMTTGFYNLSRSGSPGAAQLPSPVSSSGVHLASSNGNSGMSASGSTHGVNTGHSQPLQVGSSTHASKIGLMSGASSRVVSPTLSTGSQRSAQQHGNLPTSSPVVNTQQVRSPVSATPAGMMPVSGLGMAVVGGVPSSGPMAYQANAASLSSHSTAASNAMHMYAVQPRQSHAGSAATLPVPSKSAGASGISQTSVSSTSSPTPVISPSTTASTSVAESTPP</sequence>
<feature type="compositionally biased region" description="Low complexity" evidence="3">
    <location>
        <begin position="1687"/>
        <end position="1725"/>
    </location>
</feature>
<dbReference type="PROSITE" id="PS51204">
    <property type="entry name" value="HSA"/>
    <property type="match status" value="1"/>
</dbReference>
<accession>A0ABD1Z183</accession>
<feature type="compositionally biased region" description="Polar residues" evidence="3">
    <location>
        <begin position="2133"/>
        <end position="2169"/>
    </location>
</feature>
<feature type="region of interest" description="Disordered" evidence="3">
    <location>
        <begin position="1644"/>
        <end position="1834"/>
    </location>
</feature>
<keyword evidence="2" id="KW-0156">Chromatin regulator</keyword>
<evidence type="ECO:0000256" key="3">
    <source>
        <dbReference type="SAM" id="MobiDB-lite"/>
    </source>
</evidence>
<feature type="compositionally biased region" description="Low complexity" evidence="3">
    <location>
        <begin position="468"/>
        <end position="477"/>
    </location>
</feature>
<dbReference type="InterPro" id="IPR009057">
    <property type="entry name" value="Homeodomain-like_sf"/>
</dbReference>
<feature type="domain" description="HSA" evidence="5">
    <location>
        <begin position="629"/>
        <end position="701"/>
    </location>
</feature>
<feature type="compositionally biased region" description="Low complexity" evidence="3">
    <location>
        <begin position="1648"/>
        <end position="1677"/>
    </location>
</feature>
<feature type="compositionally biased region" description="Polar residues" evidence="3">
    <location>
        <begin position="1731"/>
        <end position="1742"/>
    </location>
</feature>
<dbReference type="PANTHER" id="PTHR46774">
    <property type="entry name" value="CHROMATIN MODIFICATION-RELATED PROTEIN EAF1 A-RELATED"/>
    <property type="match status" value="1"/>
</dbReference>
<comment type="similarity">
    <text evidence="1">Belongs to the EAF1 family.</text>
</comment>
<feature type="compositionally biased region" description="Polar residues" evidence="3">
    <location>
        <begin position="2055"/>
        <end position="2073"/>
    </location>
</feature>
<evidence type="ECO:0000313" key="7">
    <source>
        <dbReference type="Proteomes" id="UP001605036"/>
    </source>
</evidence>
<feature type="compositionally biased region" description="Polar residues" evidence="3">
    <location>
        <begin position="141"/>
        <end position="152"/>
    </location>
</feature>
<feature type="compositionally biased region" description="Basic and acidic residues" evidence="3">
    <location>
        <begin position="1101"/>
        <end position="1120"/>
    </location>
</feature>
<dbReference type="PANTHER" id="PTHR46774:SF3">
    <property type="entry name" value="CHROMATIN MODIFICATION-RELATED PROTEIN EAF1 A-RELATED"/>
    <property type="match status" value="1"/>
</dbReference>
<feature type="compositionally biased region" description="Low complexity" evidence="3">
    <location>
        <begin position="2247"/>
        <end position="2281"/>
    </location>
</feature>
<feature type="compositionally biased region" description="Low complexity" evidence="3">
    <location>
        <begin position="2034"/>
        <end position="2046"/>
    </location>
</feature>
<dbReference type="Pfam" id="PF07529">
    <property type="entry name" value="HSA"/>
    <property type="match status" value="1"/>
</dbReference>
<feature type="region of interest" description="Disordered" evidence="3">
    <location>
        <begin position="1182"/>
        <end position="1210"/>
    </location>
</feature>
<dbReference type="InterPro" id="IPR044798">
    <property type="entry name" value="EAF1A/B"/>
</dbReference>
<organism evidence="6 7">
    <name type="scientific">Riccia fluitans</name>
    <dbReference type="NCBI Taxonomy" id="41844"/>
    <lineage>
        <taxon>Eukaryota</taxon>
        <taxon>Viridiplantae</taxon>
        <taxon>Streptophyta</taxon>
        <taxon>Embryophyta</taxon>
        <taxon>Marchantiophyta</taxon>
        <taxon>Marchantiopsida</taxon>
        <taxon>Marchantiidae</taxon>
        <taxon>Marchantiales</taxon>
        <taxon>Ricciaceae</taxon>
        <taxon>Riccia</taxon>
    </lineage>
</organism>
<feature type="compositionally biased region" description="Polar residues" evidence="3">
    <location>
        <begin position="1091"/>
        <end position="1100"/>
    </location>
</feature>
<feature type="compositionally biased region" description="Polar residues" evidence="3">
    <location>
        <begin position="1134"/>
        <end position="1146"/>
    </location>
</feature>
<feature type="compositionally biased region" description="Low complexity" evidence="3">
    <location>
        <begin position="1000"/>
        <end position="1016"/>
    </location>
</feature>
<feature type="compositionally biased region" description="Polar residues" evidence="3">
    <location>
        <begin position="1182"/>
        <end position="1191"/>
    </location>
</feature>
<dbReference type="EMBL" id="JBHFFA010000002">
    <property type="protein sequence ID" value="KAL2641240.1"/>
    <property type="molecule type" value="Genomic_DNA"/>
</dbReference>
<feature type="region of interest" description="Disordered" evidence="3">
    <location>
        <begin position="331"/>
        <end position="367"/>
    </location>
</feature>
<dbReference type="PROSITE" id="PS50090">
    <property type="entry name" value="MYB_LIKE"/>
    <property type="match status" value="1"/>
</dbReference>
<evidence type="ECO:0000259" key="5">
    <source>
        <dbReference type="PROSITE" id="PS51204"/>
    </source>
</evidence>
<feature type="region of interest" description="Disordered" evidence="3">
    <location>
        <begin position="133"/>
        <end position="197"/>
    </location>
</feature>
<feature type="region of interest" description="Disordered" evidence="3">
    <location>
        <begin position="2228"/>
        <end position="2281"/>
    </location>
</feature>
<feature type="compositionally biased region" description="Low complexity" evidence="3">
    <location>
        <begin position="1863"/>
        <end position="1874"/>
    </location>
</feature>
<feature type="compositionally biased region" description="Low complexity" evidence="3">
    <location>
        <begin position="1778"/>
        <end position="1791"/>
    </location>
</feature>
<feature type="compositionally biased region" description="Low complexity" evidence="3">
    <location>
        <begin position="1914"/>
        <end position="1978"/>
    </location>
</feature>
<dbReference type="InterPro" id="IPR014012">
    <property type="entry name" value="HSA_dom"/>
</dbReference>
<feature type="region of interest" description="Disordered" evidence="3">
    <location>
        <begin position="975"/>
        <end position="1027"/>
    </location>
</feature>
<feature type="region of interest" description="Disordered" evidence="3">
    <location>
        <begin position="1045"/>
        <end position="1157"/>
    </location>
</feature>
<name>A0ABD1Z183_9MARC</name>
<dbReference type="InterPro" id="IPR001005">
    <property type="entry name" value="SANT/Myb"/>
</dbReference>
<evidence type="ECO:0000256" key="1">
    <source>
        <dbReference type="ARBA" id="ARBA00008913"/>
    </source>
</evidence>
<feature type="region of interest" description="Disordered" evidence="3">
    <location>
        <begin position="1900"/>
        <end position="2018"/>
    </location>
</feature>
<feature type="compositionally biased region" description="Basic residues" evidence="3">
    <location>
        <begin position="1066"/>
        <end position="1075"/>
    </location>
</feature>
<feature type="compositionally biased region" description="Low complexity" evidence="3">
    <location>
        <begin position="1994"/>
        <end position="2012"/>
    </location>
</feature>
<feature type="region of interest" description="Disordered" evidence="3">
    <location>
        <begin position="1848"/>
        <end position="1877"/>
    </location>
</feature>
<feature type="region of interest" description="Disordered" evidence="3">
    <location>
        <begin position="1271"/>
        <end position="1298"/>
    </location>
</feature>
<feature type="region of interest" description="Disordered" evidence="3">
    <location>
        <begin position="2031"/>
        <end position="2169"/>
    </location>
</feature>
<dbReference type="SMART" id="SM00573">
    <property type="entry name" value="HSA"/>
    <property type="match status" value="1"/>
</dbReference>
<dbReference type="Proteomes" id="UP001605036">
    <property type="component" value="Unassembled WGS sequence"/>
</dbReference>
<dbReference type="Pfam" id="PF00249">
    <property type="entry name" value="Myb_DNA-binding"/>
    <property type="match status" value="1"/>
</dbReference>
<comment type="caution">
    <text evidence="6">The sequence shown here is derived from an EMBL/GenBank/DDBJ whole genome shotgun (WGS) entry which is preliminary data.</text>
</comment>
<gene>
    <name evidence="6" type="ORF">R1flu_008827</name>
</gene>
<feature type="region of interest" description="Disordered" evidence="3">
    <location>
        <begin position="455"/>
        <end position="489"/>
    </location>
</feature>
<protein>
    <submittedName>
        <fullName evidence="6">Uncharacterized protein</fullName>
    </submittedName>
</protein>
<feature type="compositionally biased region" description="Low complexity" evidence="3">
    <location>
        <begin position="1051"/>
        <end position="1065"/>
    </location>
</feature>
<evidence type="ECO:0000256" key="2">
    <source>
        <dbReference type="ARBA" id="ARBA00022853"/>
    </source>
</evidence>
<feature type="compositionally biased region" description="Polar residues" evidence="3">
    <location>
        <begin position="2106"/>
        <end position="2125"/>
    </location>
</feature>
<feature type="domain" description="Myb-like" evidence="4">
    <location>
        <begin position="1217"/>
        <end position="1268"/>
    </location>
</feature>
<dbReference type="CDD" id="cd00167">
    <property type="entry name" value="SANT"/>
    <property type="match status" value="1"/>
</dbReference>
<feature type="compositionally biased region" description="Low complexity" evidence="3">
    <location>
        <begin position="2092"/>
        <end position="2105"/>
    </location>
</feature>
<feature type="region of interest" description="Disordered" evidence="3">
    <location>
        <begin position="543"/>
        <end position="563"/>
    </location>
</feature>